<dbReference type="AlphaFoldDB" id="A0A1E4R763"/>
<evidence type="ECO:0000256" key="1">
    <source>
        <dbReference type="SAM" id="MobiDB-lite"/>
    </source>
</evidence>
<evidence type="ECO:0000313" key="3">
    <source>
        <dbReference type="EMBL" id="ODV56310.1"/>
    </source>
</evidence>
<dbReference type="RefSeq" id="WP_069481306.1">
    <property type="nucleotide sequence ID" value="NZ_KV766182.1"/>
</dbReference>
<evidence type="ECO:0000313" key="4">
    <source>
        <dbReference type="Proteomes" id="UP000094784"/>
    </source>
</evidence>
<gene>
    <name evidence="3" type="ORF">BG258_10550</name>
</gene>
<evidence type="ECO:0000256" key="2">
    <source>
        <dbReference type="SAM" id="SignalP"/>
    </source>
</evidence>
<dbReference type="Proteomes" id="UP000094784">
    <property type="component" value="Unassembled WGS sequence"/>
</dbReference>
<keyword evidence="2" id="KW-0732">Signal</keyword>
<evidence type="ECO:0008006" key="5">
    <source>
        <dbReference type="Google" id="ProtNLM"/>
    </source>
</evidence>
<sequence>MKKILAGVLAVGLSLSTLGVASAEVLVPDKNGVFEKYNEHLSGYGDIYNYVVYETTYDKKYSEKYQKDYNIAGILYAFESKTYRDGKEVDSFYIYLNPLLMKHAGHPNKPIDGDTYLLVKDNKKIKFTKVINPHPSEENKEEPKKKIKFKPKPKK</sequence>
<proteinExistence type="predicted"/>
<organism evidence="3 4">
    <name type="scientific">Lysinibacillus fusiformis</name>
    <dbReference type="NCBI Taxonomy" id="28031"/>
    <lineage>
        <taxon>Bacteria</taxon>
        <taxon>Bacillati</taxon>
        <taxon>Bacillota</taxon>
        <taxon>Bacilli</taxon>
        <taxon>Bacillales</taxon>
        <taxon>Bacillaceae</taxon>
        <taxon>Lysinibacillus</taxon>
    </lineage>
</organism>
<reference evidence="3 4" key="1">
    <citation type="submission" date="2016-09" db="EMBL/GenBank/DDBJ databases">
        <title>Draft genome sequence of the soil isolate, Lysinibacillus fusiformis M5, a potential hypoxanthine producer.</title>
        <authorList>
            <person name="Gallegos-Monterrosa R."/>
            <person name="Maroti G."/>
            <person name="Balint B."/>
            <person name="Kovacs A.T."/>
        </authorList>
    </citation>
    <scope>NUCLEOTIDE SEQUENCE [LARGE SCALE GENOMIC DNA]</scope>
    <source>
        <strain evidence="3 4">M5</strain>
    </source>
</reference>
<feature type="compositionally biased region" description="Basic and acidic residues" evidence="1">
    <location>
        <begin position="135"/>
        <end position="144"/>
    </location>
</feature>
<dbReference type="EMBL" id="MECQ01000001">
    <property type="protein sequence ID" value="ODV56310.1"/>
    <property type="molecule type" value="Genomic_DNA"/>
</dbReference>
<feature type="signal peptide" evidence="2">
    <location>
        <begin position="1"/>
        <end position="23"/>
    </location>
</feature>
<feature type="compositionally biased region" description="Basic residues" evidence="1">
    <location>
        <begin position="145"/>
        <end position="155"/>
    </location>
</feature>
<name>A0A1E4R763_9BACI</name>
<comment type="caution">
    <text evidence="3">The sequence shown here is derived from an EMBL/GenBank/DDBJ whole genome shotgun (WGS) entry which is preliminary data.</text>
</comment>
<feature type="region of interest" description="Disordered" evidence="1">
    <location>
        <begin position="130"/>
        <end position="155"/>
    </location>
</feature>
<accession>A0A1E4R763</accession>
<feature type="chain" id="PRO_5009162111" description="DUF3888 domain-containing protein" evidence="2">
    <location>
        <begin position="24"/>
        <end position="155"/>
    </location>
</feature>
<protein>
    <recommendedName>
        <fullName evidence="5">DUF3888 domain-containing protein</fullName>
    </recommendedName>
</protein>